<name>A0ABS5NLB8_TSUPA</name>
<dbReference type="Gene3D" id="3.60.120.10">
    <property type="entry name" value="Anthranilate synthase"/>
    <property type="match status" value="1"/>
</dbReference>
<protein>
    <submittedName>
        <fullName evidence="2">Aminodeoxychorismate synthase component I</fullName>
    </submittedName>
</protein>
<dbReference type="InterPro" id="IPR005801">
    <property type="entry name" value="ADC_synthase"/>
</dbReference>
<dbReference type="SUPFAM" id="SSF56322">
    <property type="entry name" value="ADC synthase"/>
    <property type="match status" value="1"/>
</dbReference>
<dbReference type="EMBL" id="JAGXOE010000874">
    <property type="protein sequence ID" value="MBS4105080.1"/>
    <property type="molecule type" value="Genomic_DNA"/>
</dbReference>
<keyword evidence="3" id="KW-1185">Reference proteome</keyword>
<accession>A0ABS5NLB8</accession>
<evidence type="ECO:0000313" key="3">
    <source>
        <dbReference type="Proteomes" id="UP000676853"/>
    </source>
</evidence>
<proteinExistence type="predicted"/>
<organism evidence="2 3">
    <name type="scientific">Tsukamurella paurometabola</name>
    <name type="common">Corynebacterium paurometabolum</name>
    <dbReference type="NCBI Taxonomy" id="2061"/>
    <lineage>
        <taxon>Bacteria</taxon>
        <taxon>Bacillati</taxon>
        <taxon>Actinomycetota</taxon>
        <taxon>Actinomycetes</taxon>
        <taxon>Mycobacteriales</taxon>
        <taxon>Tsukamurellaceae</taxon>
        <taxon>Tsukamurella</taxon>
    </lineage>
</organism>
<reference evidence="2 3" key="1">
    <citation type="submission" date="2021-04" db="EMBL/GenBank/DDBJ databases">
        <title>Whole genome sequence analysis of a thiophenic sulfur metabolizing bacteria.</title>
        <authorList>
            <person name="Akhtar N."/>
            <person name="Akram J."/>
            <person name="Aslam A."/>
        </authorList>
    </citation>
    <scope>NUCLEOTIDE SEQUENCE [LARGE SCALE GENOMIC DNA]</scope>
    <source>
        <strain evidence="2 3">3OW</strain>
    </source>
</reference>
<feature type="region of interest" description="Disordered" evidence="1">
    <location>
        <begin position="57"/>
        <end position="76"/>
    </location>
</feature>
<gene>
    <name evidence="2" type="ORF">KFZ73_28090</name>
</gene>
<comment type="caution">
    <text evidence="2">The sequence shown here is derived from an EMBL/GenBank/DDBJ whole genome shotgun (WGS) entry which is preliminary data.</text>
</comment>
<evidence type="ECO:0000313" key="2">
    <source>
        <dbReference type="EMBL" id="MBS4105080.1"/>
    </source>
</evidence>
<sequence>TWTAPDRADHRATVPACREAILPGDVYEVNVCTRFDGALTGDPLDLFADVPAGTRPAKAAYPEGDWGPYASFSPET</sequence>
<feature type="non-terminal residue" evidence="2">
    <location>
        <position position="76"/>
    </location>
</feature>
<feature type="non-terminal residue" evidence="2">
    <location>
        <position position="1"/>
    </location>
</feature>
<dbReference type="Proteomes" id="UP000676853">
    <property type="component" value="Unassembled WGS sequence"/>
</dbReference>
<evidence type="ECO:0000256" key="1">
    <source>
        <dbReference type="SAM" id="MobiDB-lite"/>
    </source>
</evidence>